<feature type="domain" description="VWFA" evidence="1">
    <location>
        <begin position="26"/>
        <end position="208"/>
    </location>
</feature>
<organism evidence="2">
    <name type="scientific">uncultured Sulfurovum sp</name>
    <dbReference type="NCBI Taxonomy" id="269237"/>
    <lineage>
        <taxon>Bacteria</taxon>
        <taxon>Pseudomonadati</taxon>
        <taxon>Campylobacterota</taxon>
        <taxon>Epsilonproteobacteria</taxon>
        <taxon>Campylobacterales</taxon>
        <taxon>Sulfurovaceae</taxon>
        <taxon>Sulfurovum</taxon>
        <taxon>environmental samples</taxon>
    </lineage>
</organism>
<dbReference type="SMART" id="SM00327">
    <property type="entry name" value="VWA"/>
    <property type="match status" value="1"/>
</dbReference>
<dbReference type="InterPro" id="IPR002035">
    <property type="entry name" value="VWF_A"/>
</dbReference>
<dbReference type="Gene3D" id="3.40.50.410">
    <property type="entry name" value="von Willebrand factor, type A domain"/>
    <property type="match status" value="1"/>
</dbReference>
<dbReference type="SUPFAM" id="SSF53300">
    <property type="entry name" value="vWA-like"/>
    <property type="match status" value="1"/>
</dbReference>
<dbReference type="Pfam" id="PF13519">
    <property type="entry name" value="VWA_2"/>
    <property type="match status" value="1"/>
</dbReference>
<reference evidence="2" key="1">
    <citation type="submission" date="2020-01" db="EMBL/GenBank/DDBJ databases">
        <authorList>
            <person name="Meier V. D."/>
            <person name="Meier V D."/>
        </authorList>
    </citation>
    <scope>NUCLEOTIDE SEQUENCE</scope>
    <source>
        <strain evidence="2">HLG_WM_MAG_01</strain>
    </source>
</reference>
<evidence type="ECO:0000259" key="1">
    <source>
        <dbReference type="PROSITE" id="PS50234"/>
    </source>
</evidence>
<dbReference type="InterPro" id="IPR036465">
    <property type="entry name" value="vWFA_dom_sf"/>
</dbReference>
<accession>A0A6S6UAZ5</accession>
<dbReference type="AlphaFoldDB" id="A0A6S6UAZ5"/>
<protein>
    <recommendedName>
        <fullName evidence="1">VWFA domain-containing protein</fullName>
    </recommendedName>
</protein>
<sequence>MIKYLMGIVLVLTLFATSVWAEEKPRAVIIFDASGSMWGQIDGVTKLEIARDALKNVVKEWNPNVELGLTAYGHRTKGDCDDIETLIPASKIDKNKMISTVFALNPKGKTPISRAIKKVAKELKYTEEKATIILISDGKETCDPDPCATAKELEAKGIDFITHVIGFNVDKKTDKQLECIASSTGGEYFSAKNATALNSAMKVIAKKVEVVKLKPKPIVKALKNNLEISASEKEGGKWIGAYHSIYKMIDGQVEERIASESSTKKRLGEEQLPVGKYMLKSSYNEFKKETAFEIKAGEVTKIHVVMGETGKLEISASEKEGGKWIGAYHSIYKMIDGQVEERIASESSTKKRLGEEQLPVGKYMLKSSYNEFKKETAFEIKAGEVTKIHVLFGQFMIKAKCDDSAKQVQYEIYASSGQLVYEKKLKCSETLKITLDNGEYTVEAKVGSGTKEMKFTVGGSESKLLLDMTTTTEDLDKEALIQLDSQAVQKENKPMVKDKEDKASNTEDMKEAVKGLEQLGALLGQMSKAVGSENAKDMNEAGAFLNALGGMMDPEKTKEIEEKKKEQNIKADKAFDDMSQELQMFTK</sequence>
<dbReference type="EMBL" id="CACVAS010000128">
    <property type="protein sequence ID" value="CAA6825268.1"/>
    <property type="molecule type" value="Genomic_DNA"/>
</dbReference>
<proteinExistence type="predicted"/>
<gene>
    <name evidence="2" type="ORF">HELGO_WM7076</name>
</gene>
<dbReference type="PROSITE" id="PS50234">
    <property type="entry name" value="VWFA"/>
    <property type="match status" value="1"/>
</dbReference>
<evidence type="ECO:0000313" key="2">
    <source>
        <dbReference type="EMBL" id="CAA6825268.1"/>
    </source>
</evidence>
<name>A0A6S6UAZ5_9BACT</name>